<accession>A0A9Q6EK50</accession>
<sequence>MEKLPTSFLLKINRTFRWSNSSEFAKFKAEISKLLQVQFSIEELQEIDIVFLCMFISRYLTLTIVLLYLWSSIHATPESLKTC</sequence>
<dbReference type="AlphaFoldDB" id="A0A9Q6EK50"/>
<proteinExistence type="predicted"/>
<comment type="caution">
    <text evidence="2">The sequence shown here is derived from an EMBL/GenBank/DDBJ whole genome shotgun (WGS) entry which is preliminary data.</text>
</comment>
<name>A0A9Q6EK50_NOSLI</name>
<gene>
    <name evidence="2" type="ORF">VF08_21935</name>
</gene>
<feature type="transmembrane region" description="Helical" evidence="1">
    <location>
        <begin position="49"/>
        <end position="70"/>
    </location>
</feature>
<keyword evidence="1" id="KW-0812">Transmembrane</keyword>
<reference evidence="2 3" key="1">
    <citation type="submission" date="2015-02" db="EMBL/GenBank/DDBJ databases">
        <title>Nostoc linckia genome annotation.</title>
        <authorList>
            <person name="Zhou Z."/>
        </authorList>
    </citation>
    <scope>NUCLEOTIDE SEQUENCE [LARGE SCALE GENOMIC DNA]</scope>
    <source>
        <strain evidence="3">z8</strain>
    </source>
</reference>
<organism evidence="2 3">
    <name type="scientific">Nostoc linckia z8</name>
    <dbReference type="NCBI Taxonomy" id="1628746"/>
    <lineage>
        <taxon>Bacteria</taxon>
        <taxon>Bacillati</taxon>
        <taxon>Cyanobacteriota</taxon>
        <taxon>Cyanophyceae</taxon>
        <taxon>Nostocales</taxon>
        <taxon>Nostocaceae</taxon>
        <taxon>Nostoc</taxon>
    </lineage>
</organism>
<protein>
    <submittedName>
        <fullName evidence="2">Uncharacterized protein</fullName>
    </submittedName>
</protein>
<dbReference type="EMBL" id="LAHD01000070">
    <property type="protein sequence ID" value="PHK01523.1"/>
    <property type="molecule type" value="Genomic_DNA"/>
</dbReference>
<keyword evidence="1" id="KW-1133">Transmembrane helix</keyword>
<evidence type="ECO:0000256" key="1">
    <source>
        <dbReference type="SAM" id="Phobius"/>
    </source>
</evidence>
<keyword evidence="1" id="KW-0472">Membrane</keyword>
<dbReference type="Proteomes" id="UP000222310">
    <property type="component" value="Unassembled WGS sequence"/>
</dbReference>
<evidence type="ECO:0000313" key="3">
    <source>
        <dbReference type="Proteomes" id="UP000222310"/>
    </source>
</evidence>
<evidence type="ECO:0000313" key="2">
    <source>
        <dbReference type="EMBL" id="PHK01523.1"/>
    </source>
</evidence>